<dbReference type="EMBL" id="CP036455">
    <property type="protein sequence ID" value="QBI52594.1"/>
    <property type="molecule type" value="Genomic_DNA"/>
</dbReference>
<protein>
    <submittedName>
        <fullName evidence="3">MucB/RseB family protein</fullName>
    </submittedName>
</protein>
<dbReference type="Pfam" id="PF03888">
    <property type="entry name" value="MucB_RseB"/>
    <property type="match status" value="1"/>
</dbReference>
<dbReference type="GO" id="GO:0045152">
    <property type="term" value="F:antisigma factor binding"/>
    <property type="evidence" value="ECO:0007669"/>
    <property type="project" value="TreeGrafter"/>
</dbReference>
<dbReference type="Proteomes" id="UP000292235">
    <property type="component" value="Chromosome"/>
</dbReference>
<accession>A0A4P6Q1K7</accession>
<sequence>MSAARRQPPPSPRSLRAAESARRPRPTPPRTPRAVGFPVRMPLVLLSLSLVVVVLLPASIPAQAGEVPAPGDDDGMGLLRRAAESVREVSFEGVQRVTAQGRGAGGTGSRLVEVVHRAGEATGYRYAGGAQPAEGLVVGQTPLLMKVDELLLDRLAANYRVTRVGEARVCGRSTDVLEVRRADGTAAGRLWIDKRTGLPLRKWVRGPSGRLVHAGEFVEFRVRRDPGPLPEHRVRARPWSDELSGAELARLRERGWHIPEQPAWDLRLIRAWAKQAEGGRIVHLAYSDGLSVVSVFVQRGRLADESEGTGTGAAKVVQGDGAAAAGQRLMWDSEGFVYTAMGQAPPGLLAAAVAGFPTAERPDFWERVLRGVEHLTAAATG</sequence>
<evidence type="ECO:0000313" key="4">
    <source>
        <dbReference type="Proteomes" id="UP000292235"/>
    </source>
</evidence>
<proteinExistence type="predicted"/>
<dbReference type="GO" id="GO:0032885">
    <property type="term" value="P:regulation of polysaccharide biosynthetic process"/>
    <property type="evidence" value="ECO:0007669"/>
    <property type="project" value="TreeGrafter"/>
</dbReference>
<dbReference type="PANTHER" id="PTHR38782">
    <property type="match status" value="1"/>
</dbReference>
<evidence type="ECO:0000313" key="3">
    <source>
        <dbReference type="EMBL" id="QBI52594.1"/>
    </source>
</evidence>
<dbReference type="Gene3D" id="2.50.20.10">
    <property type="entry name" value="Lipoprotein localisation LolA/LolB/LppX"/>
    <property type="match status" value="1"/>
</dbReference>
<dbReference type="KEGG" id="strr:EKD16_03920"/>
<gene>
    <name evidence="3" type="ORF">EKD16_03920</name>
</gene>
<dbReference type="Gene3D" id="3.30.200.100">
    <property type="entry name" value="MucB/RseB, C-terminal domain"/>
    <property type="match status" value="1"/>
</dbReference>
<evidence type="ECO:0000259" key="2">
    <source>
        <dbReference type="Pfam" id="PF03888"/>
    </source>
</evidence>
<keyword evidence="4" id="KW-1185">Reference proteome</keyword>
<organism evidence="3 4">
    <name type="scientific">Streptomonospora litoralis</name>
    <dbReference type="NCBI Taxonomy" id="2498135"/>
    <lineage>
        <taxon>Bacteria</taxon>
        <taxon>Bacillati</taxon>
        <taxon>Actinomycetota</taxon>
        <taxon>Actinomycetes</taxon>
        <taxon>Streptosporangiales</taxon>
        <taxon>Nocardiopsidaceae</taxon>
        <taxon>Streptomonospora</taxon>
    </lineage>
</organism>
<name>A0A4P6Q1K7_9ACTN</name>
<evidence type="ECO:0000256" key="1">
    <source>
        <dbReference type="SAM" id="MobiDB-lite"/>
    </source>
</evidence>
<feature type="domain" description="MucB/RseB N-terminal" evidence="2">
    <location>
        <begin position="152"/>
        <end position="228"/>
    </location>
</feature>
<feature type="region of interest" description="Disordered" evidence="1">
    <location>
        <begin position="1"/>
        <end position="35"/>
    </location>
</feature>
<reference evidence="3 4" key="1">
    <citation type="submission" date="2019-02" db="EMBL/GenBank/DDBJ databases">
        <authorList>
            <person name="Khodamoradi S."/>
            <person name="Hahnke R.L."/>
            <person name="Kaempfer P."/>
            <person name="Schumann P."/>
            <person name="Rohde M."/>
            <person name="Steinert M."/>
            <person name="Luzhetskyy A."/>
            <person name="Wink J."/>
            <person name="Ruckert C."/>
        </authorList>
    </citation>
    <scope>NUCLEOTIDE SEQUENCE [LARGE SCALE GENOMIC DNA]</scope>
    <source>
        <strain evidence="3 4">M2</strain>
    </source>
</reference>
<dbReference type="PANTHER" id="PTHR38782:SF1">
    <property type="entry name" value="SIGMA-E FACTOR REGULATORY PROTEIN RSEB"/>
    <property type="match status" value="1"/>
</dbReference>
<dbReference type="AlphaFoldDB" id="A0A4P6Q1K7"/>
<dbReference type="InterPro" id="IPR033434">
    <property type="entry name" value="MucB/RseB_N"/>
</dbReference>
<dbReference type="InterPro" id="IPR005588">
    <property type="entry name" value="MucB_RseB"/>
</dbReference>
<dbReference type="GO" id="GO:0030288">
    <property type="term" value="C:outer membrane-bounded periplasmic space"/>
    <property type="evidence" value="ECO:0007669"/>
    <property type="project" value="TreeGrafter"/>
</dbReference>
<dbReference type="InterPro" id="IPR038484">
    <property type="entry name" value="MucB/RseB_C_sf"/>
</dbReference>